<evidence type="ECO:0000313" key="3">
    <source>
        <dbReference type="Proteomes" id="UP000006038"/>
    </source>
</evidence>
<accession>J3LF27</accession>
<keyword evidence="1" id="KW-0732">Signal</keyword>
<keyword evidence="3" id="KW-1185">Reference proteome</keyword>
<protein>
    <recommendedName>
        <fullName evidence="4">Secreted protein</fullName>
    </recommendedName>
</protein>
<dbReference type="Gramene" id="OB02G32440.1">
    <property type="protein sequence ID" value="OB02G32440.1"/>
    <property type="gene ID" value="OB02G32440"/>
</dbReference>
<name>J3LF27_ORYBR</name>
<feature type="signal peptide" evidence="1">
    <location>
        <begin position="1"/>
        <end position="19"/>
    </location>
</feature>
<evidence type="ECO:0008006" key="4">
    <source>
        <dbReference type="Google" id="ProtNLM"/>
    </source>
</evidence>
<dbReference type="EnsemblPlants" id="OB02G32440.1">
    <property type="protein sequence ID" value="OB02G32440.1"/>
    <property type="gene ID" value="OB02G32440"/>
</dbReference>
<organism evidence="2">
    <name type="scientific">Oryza brachyantha</name>
    <name type="common">malo sina</name>
    <dbReference type="NCBI Taxonomy" id="4533"/>
    <lineage>
        <taxon>Eukaryota</taxon>
        <taxon>Viridiplantae</taxon>
        <taxon>Streptophyta</taxon>
        <taxon>Embryophyta</taxon>
        <taxon>Tracheophyta</taxon>
        <taxon>Spermatophyta</taxon>
        <taxon>Magnoliopsida</taxon>
        <taxon>Liliopsida</taxon>
        <taxon>Poales</taxon>
        <taxon>Poaceae</taxon>
        <taxon>BOP clade</taxon>
        <taxon>Oryzoideae</taxon>
        <taxon>Oryzeae</taxon>
        <taxon>Oryzinae</taxon>
        <taxon>Oryza</taxon>
    </lineage>
</organism>
<dbReference type="AlphaFoldDB" id="J3LF27"/>
<dbReference type="HOGENOM" id="CLU_2609857_0_0_1"/>
<feature type="chain" id="PRO_5003772250" description="Secreted protein" evidence="1">
    <location>
        <begin position="20"/>
        <end position="79"/>
    </location>
</feature>
<evidence type="ECO:0000256" key="1">
    <source>
        <dbReference type="SAM" id="SignalP"/>
    </source>
</evidence>
<dbReference type="Proteomes" id="UP000006038">
    <property type="component" value="Unassembled WGS sequence"/>
</dbReference>
<sequence length="79" mass="8509">MNAVLAATIAAPASWISFAVLLDAAPRGIKLLTSSGGRRDLGSESSRGYWMAPYLGCSTCDLFAIHLFRDDLGRKSVKY</sequence>
<proteinExistence type="predicted"/>
<reference evidence="2" key="1">
    <citation type="submission" date="2013-04" db="UniProtKB">
        <authorList>
            <consortium name="EnsemblPlants"/>
        </authorList>
    </citation>
    <scope>IDENTIFICATION</scope>
</reference>
<evidence type="ECO:0000313" key="2">
    <source>
        <dbReference type="EnsemblPlants" id="OB02G32440.1"/>
    </source>
</evidence>